<feature type="chain" id="PRO_5007891060" evidence="3">
    <location>
        <begin position="21"/>
        <end position="495"/>
    </location>
</feature>
<dbReference type="EMBL" id="AZHB01000022">
    <property type="protein sequence ID" value="OAA56466.1"/>
    <property type="molecule type" value="Genomic_DNA"/>
</dbReference>
<accession>A0A167PAP0</accession>
<keyword evidence="5" id="KW-1185">Reference proteome</keyword>
<dbReference type="GeneID" id="30023826"/>
<reference evidence="4 5" key="1">
    <citation type="journal article" date="2016" name="Genome Biol. Evol.">
        <title>Divergent and convergent evolution of fungal pathogenicity.</title>
        <authorList>
            <person name="Shang Y."/>
            <person name="Xiao G."/>
            <person name="Zheng P."/>
            <person name="Cen K."/>
            <person name="Zhan S."/>
            <person name="Wang C."/>
        </authorList>
    </citation>
    <scope>NUCLEOTIDE SEQUENCE [LARGE SCALE GENOMIC DNA]</scope>
    <source>
        <strain evidence="4 5">ARSEF 2679</strain>
    </source>
</reference>
<evidence type="ECO:0000313" key="4">
    <source>
        <dbReference type="EMBL" id="OAA56466.1"/>
    </source>
</evidence>
<comment type="caution">
    <text evidence="4">The sequence shown here is derived from an EMBL/GenBank/DDBJ whole genome shotgun (WGS) entry which is preliminary data.</text>
</comment>
<keyword evidence="1" id="KW-0378">Hydrolase</keyword>
<dbReference type="SUPFAM" id="SSF53474">
    <property type="entry name" value="alpha/beta-Hydrolases"/>
    <property type="match status" value="1"/>
</dbReference>
<dbReference type="PANTHER" id="PTHR34853:SF5">
    <property type="entry name" value="LIP-DOMAIN-CONTAINING PROTEIN-RELATED"/>
    <property type="match status" value="1"/>
</dbReference>
<dbReference type="PANTHER" id="PTHR34853">
    <property type="match status" value="1"/>
</dbReference>
<feature type="region of interest" description="Disordered" evidence="2">
    <location>
        <begin position="28"/>
        <end position="56"/>
    </location>
</feature>
<dbReference type="InterPro" id="IPR029058">
    <property type="entry name" value="AB_hydrolase_fold"/>
</dbReference>
<evidence type="ECO:0000256" key="2">
    <source>
        <dbReference type="SAM" id="MobiDB-lite"/>
    </source>
</evidence>
<sequence length="495" mass="51215">MKLKFLSAVWLAQLCHSATALPSPPPADVVSVEANGHSRSVPTEAQEPAPPSALDRRATLPSRDKFYLPPAGFESAAPGTVLRDRPILAAFLGIIPDLTVRAHQVLYRTTAVNGTPVAAVTTIFAPLLFAKKDRLVTYNTAYDSACVDCNPSYAFQFGSLPTNVLLAADFLLLQAYLAKGYVVNSPDYEGPDAAFSVGRLAATGVLDSMRAAQSFGSAKLGLAANAAMVGTGYSGGGLATAWAAALQPTHAPELTIKGWAVGGVPANITAMVPFLDGGRTSGFLPVAIAGQMKPSAYGAELAPVFDRIVTDEGRAAMRTANTQCAVPNLLKFSGKSVLSTSFQTLGDGFLHDPTVSKVLARGTLGVVREETPAAPVYMYHAQQDEVVVYGPAFDTYQRWCANGAAVSFVAFPTGGHVSTGAFGAPGAVDFVQRAFDGSVATSSCSFKTAGDTSVSSSALGSTAQPAAVQLNALVDEVGVDDGKWLDGLGQGQASS</sequence>
<name>A0A167PAP0_CORFA</name>
<evidence type="ECO:0000313" key="5">
    <source>
        <dbReference type="Proteomes" id="UP000076744"/>
    </source>
</evidence>
<dbReference type="GO" id="GO:0016042">
    <property type="term" value="P:lipid catabolic process"/>
    <property type="evidence" value="ECO:0007669"/>
    <property type="project" value="InterPro"/>
</dbReference>
<dbReference type="InterPro" id="IPR005152">
    <property type="entry name" value="Lipase_secreted"/>
</dbReference>
<dbReference type="Gene3D" id="3.40.50.1820">
    <property type="entry name" value="alpha/beta hydrolase"/>
    <property type="match status" value="1"/>
</dbReference>
<protein>
    <submittedName>
        <fullName evidence="4">Lipase, secreted</fullName>
    </submittedName>
</protein>
<dbReference type="Proteomes" id="UP000076744">
    <property type="component" value="Unassembled WGS sequence"/>
</dbReference>
<evidence type="ECO:0000256" key="3">
    <source>
        <dbReference type="SAM" id="SignalP"/>
    </source>
</evidence>
<gene>
    <name evidence="4" type="ORF">ISF_07534</name>
</gene>
<dbReference type="Gene3D" id="1.10.260.130">
    <property type="match status" value="1"/>
</dbReference>
<dbReference type="OrthoDB" id="2373480at2759"/>
<dbReference type="Pfam" id="PF03583">
    <property type="entry name" value="LIP"/>
    <property type="match status" value="1"/>
</dbReference>
<dbReference type="AlphaFoldDB" id="A0A167PAP0"/>
<dbReference type="RefSeq" id="XP_018701733.1">
    <property type="nucleotide sequence ID" value="XM_018851137.1"/>
</dbReference>
<feature type="signal peptide" evidence="3">
    <location>
        <begin position="1"/>
        <end position="20"/>
    </location>
</feature>
<proteinExistence type="predicted"/>
<dbReference type="GO" id="GO:0004806">
    <property type="term" value="F:triacylglycerol lipase activity"/>
    <property type="evidence" value="ECO:0007669"/>
    <property type="project" value="InterPro"/>
</dbReference>
<organism evidence="4 5">
    <name type="scientific">Cordyceps fumosorosea (strain ARSEF 2679)</name>
    <name type="common">Isaria fumosorosea</name>
    <dbReference type="NCBI Taxonomy" id="1081104"/>
    <lineage>
        <taxon>Eukaryota</taxon>
        <taxon>Fungi</taxon>
        <taxon>Dikarya</taxon>
        <taxon>Ascomycota</taxon>
        <taxon>Pezizomycotina</taxon>
        <taxon>Sordariomycetes</taxon>
        <taxon>Hypocreomycetidae</taxon>
        <taxon>Hypocreales</taxon>
        <taxon>Cordycipitaceae</taxon>
        <taxon>Cordyceps</taxon>
    </lineage>
</organism>
<keyword evidence="3" id="KW-0732">Signal</keyword>
<evidence type="ECO:0000256" key="1">
    <source>
        <dbReference type="ARBA" id="ARBA00022801"/>
    </source>
</evidence>